<evidence type="ECO:0000313" key="2">
    <source>
        <dbReference type="Proteomes" id="UP000824120"/>
    </source>
</evidence>
<dbReference type="AlphaFoldDB" id="A0A9J5XN52"/>
<accession>A0A9J5XN52</accession>
<name>A0A9J5XN52_SOLCO</name>
<comment type="caution">
    <text evidence="1">The sequence shown here is derived from an EMBL/GenBank/DDBJ whole genome shotgun (WGS) entry which is preliminary data.</text>
</comment>
<protein>
    <submittedName>
        <fullName evidence="1">Uncharacterized protein</fullName>
    </submittedName>
</protein>
<dbReference type="Proteomes" id="UP000824120">
    <property type="component" value="Chromosome 8"/>
</dbReference>
<organism evidence="1 2">
    <name type="scientific">Solanum commersonii</name>
    <name type="common">Commerson's wild potato</name>
    <name type="synonym">Commerson's nightshade</name>
    <dbReference type="NCBI Taxonomy" id="4109"/>
    <lineage>
        <taxon>Eukaryota</taxon>
        <taxon>Viridiplantae</taxon>
        <taxon>Streptophyta</taxon>
        <taxon>Embryophyta</taxon>
        <taxon>Tracheophyta</taxon>
        <taxon>Spermatophyta</taxon>
        <taxon>Magnoliopsida</taxon>
        <taxon>eudicotyledons</taxon>
        <taxon>Gunneridae</taxon>
        <taxon>Pentapetalae</taxon>
        <taxon>asterids</taxon>
        <taxon>lamiids</taxon>
        <taxon>Solanales</taxon>
        <taxon>Solanaceae</taxon>
        <taxon>Solanoideae</taxon>
        <taxon>Solaneae</taxon>
        <taxon>Solanum</taxon>
    </lineage>
</organism>
<dbReference type="EMBL" id="JACXVP010000008">
    <property type="protein sequence ID" value="KAG5589657.1"/>
    <property type="molecule type" value="Genomic_DNA"/>
</dbReference>
<proteinExistence type="predicted"/>
<sequence>MLCSRRFMREGSEKVVSYMFLRSDSKEAVTCGTQQQSNEELKTSSPTVDMTKECIDRYTLENPLIHPSGWSSGLGLRLLCWRSQVRNPLLSLARGLPSGSSSSHRACLVLVTLLCGLRAIA</sequence>
<evidence type="ECO:0000313" key="1">
    <source>
        <dbReference type="EMBL" id="KAG5589657.1"/>
    </source>
</evidence>
<reference evidence="1 2" key="1">
    <citation type="submission" date="2020-09" db="EMBL/GenBank/DDBJ databases">
        <title>De no assembly of potato wild relative species, Solanum commersonii.</title>
        <authorList>
            <person name="Cho K."/>
        </authorList>
    </citation>
    <scope>NUCLEOTIDE SEQUENCE [LARGE SCALE GENOMIC DNA]</scope>
    <source>
        <strain evidence="1">LZ3.2</strain>
        <tissue evidence="1">Leaf</tissue>
    </source>
</reference>
<gene>
    <name evidence="1" type="ORF">H5410_040171</name>
</gene>
<keyword evidence="2" id="KW-1185">Reference proteome</keyword>